<sequence>MIHISRHLHKLHGWSKGNARTALVRYGMRKAYSFSNLVKTPKSKATVNTEDPDKKSREKNKKDYHQPRFCPVEGCKSLNRRFSPHLRKVHKLGPDEVKEYLTTARQRYSKSSSKSPPRKRRITQAVVERDKPKQPSEMGSSSKLTESIENSTDDCDGDETEDINKQEVFTNFKRWLQSADGGQLDHRTAKQQYKQMIKLFGLVDGKKDLKSLYNPGLINEKFLESHATKAYNPNITQSYLMSLRRFYVFSLPEERGKLIPFPNESVFSLKENIRRWSSSFRQTTAKRHWEKNGGRSPSTNRPCTN</sequence>
<dbReference type="EMBL" id="JARQWQ010000088">
    <property type="protein sequence ID" value="KAK2552336.1"/>
    <property type="molecule type" value="Genomic_DNA"/>
</dbReference>
<feature type="compositionally biased region" description="Polar residues" evidence="1">
    <location>
        <begin position="295"/>
        <end position="305"/>
    </location>
</feature>
<name>A0AAD9Q0Y5_ACRCE</name>
<feature type="compositionally biased region" description="Basic and acidic residues" evidence="1">
    <location>
        <begin position="51"/>
        <end position="66"/>
    </location>
</feature>
<keyword evidence="3" id="KW-1185">Reference proteome</keyword>
<feature type="compositionally biased region" description="Acidic residues" evidence="1">
    <location>
        <begin position="151"/>
        <end position="160"/>
    </location>
</feature>
<feature type="compositionally biased region" description="Polar residues" evidence="1">
    <location>
        <begin position="137"/>
        <end position="150"/>
    </location>
</feature>
<feature type="region of interest" description="Disordered" evidence="1">
    <location>
        <begin position="41"/>
        <end position="68"/>
    </location>
</feature>
<gene>
    <name evidence="2" type="ORF">P5673_026658</name>
</gene>
<comment type="caution">
    <text evidence="2">The sequence shown here is derived from an EMBL/GenBank/DDBJ whole genome shotgun (WGS) entry which is preliminary data.</text>
</comment>
<feature type="region of interest" description="Disordered" evidence="1">
    <location>
        <begin position="105"/>
        <end position="160"/>
    </location>
</feature>
<evidence type="ECO:0000313" key="3">
    <source>
        <dbReference type="Proteomes" id="UP001249851"/>
    </source>
</evidence>
<dbReference type="Proteomes" id="UP001249851">
    <property type="component" value="Unassembled WGS sequence"/>
</dbReference>
<organism evidence="2 3">
    <name type="scientific">Acropora cervicornis</name>
    <name type="common">Staghorn coral</name>
    <dbReference type="NCBI Taxonomy" id="6130"/>
    <lineage>
        <taxon>Eukaryota</taxon>
        <taxon>Metazoa</taxon>
        <taxon>Cnidaria</taxon>
        <taxon>Anthozoa</taxon>
        <taxon>Hexacorallia</taxon>
        <taxon>Scleractinia</taxon>
        <taxon>Astrocoeniina</taxon>
        <taxon>Acroporidae</taxon>
        <taxon>Acropora</taxon>
    </lineage>
</organism>
<dbReference type="AlphaFoldDB" id="A0AAD9Q0Y5"/>
<proteinExistence type="predicted"/>
<evidence type="ECO:0008006" key="4">
    <source>
        <dbReference type="Google" id="ProtNLM"/>
    </source>
</evidence>
<evidence type="ECO:0000313" key="2">
    <source>
        <dbReference type="EMBL" id="KAK2552336.1"/>
    </source>
</evidence>
<evidence type="ECO:0000256" key="1">
    <source>
        <dbReference type="SAM" id="MobiDB-lite"/>
    </source>
</evidence>
<reference evidence="2" key="2">
    <citation type="journal article" date="2023" name="Science">
        <title>Genomic signatures of disease resistance in endangered staghorn corals.</title>
        <authorList>
            <person name="Vollmer S.V."/>
            <person name="Selwyn J.D."/>
            <person name="Despard B.A."/>
            <person name="Roesel C.L."/>
        </authorList>
    </citation>
    <scope>NUCLEOTIDE SEQUENCE</scope>
    <source>
        <strain evidence="2">K2</strain>
    </source>
</reference>
<feature type="region of interest" description="Disordered" evidence="1">
    <location>
        <begin position="284"/>
        <end position="305"/>
    </location>
</feature>
<reference evidence="2" key="1">
    <citation type="journal article" date="2023" name="G3 (Bethesda)">
        <title>Whole genome assembly and annotation of the endangered Caribbean coral Acropora cervicornis.</title>
        <authorList>
            <person name="Selwyn J.D."/>
            <person name="Vollmer S.V."/>
        </authorList>
    </citation>
    <scope>NUCLEOTIDE SEQUENCE</scope>
    <source>
        <strain evidence="2">K2</strain>
    </source>
</reference>
<protein>
    <recommendedName>
        <fullName evidence="4">Core-binding (CB) domain-containing protein</fullName>
    </recommendedName>
</protein>
<accession>A0AAD9Q0Y5</accession>